<dbReference type="Pfam" id="PF00072">
    <property type="entry name" value="Response_reg"/>
    <property type="match status" value="1"/>
</dbReference>
<evidence type="ECO:0000256" key="3">
    <source>
        <dbReference type="ARBA" id="ARBA00012438"/>
    </source>
</evidence>
<feature type="domain" description="HPt" evidence="17">
    <location>
        <begin position="1031"/>
        <end position="1133"/>
    </location>
</feature>
<feature type="transmembrane region" description="Helical" evidence="14">
    <location>
        <begin position="12"/>
        <end position="29"/>
    </location>
</feature>
<dbReference type="CDD" id="cd17546">
    <property type="entry name" value="REC_hyHK_CKI1_RcsC-like"/>
    <property type="match status" value="1"/>
</dbReference>
<dbReference type="SMART" id="SM00073">
    <property type="entry name" value="HPT"/>
    <property type="match status" value="1"/>
</dbReference>
<dbReference type="Pfam" id="PF00512">
    <property type="entry name" value="HisKA"/>
    <property type="match status" value="1"/>
</dbReference>
<accession>A0ABR6XWP3</accession>
<keyword evidence="19" id="KW-1185">Reference proteome</keyword>
<evidence type="ECO:0000256" key="2">
    <source>
        <dbReference type="ARBA" id="ARBA00004651"/>
    </source>
</evidence>
<dbReference type="InterPro" id="IPR036890">
    <property type="entry name" value="HATPase_C_sf"/>
</dbReference>
<dbReference type="InterPro" id="IPR004358">
    <property type="entry name" value="Sig_transdc_His_kin-like_C"/>
</dbReference>
<dbReference type="Pfam" id="PF02518">
    <property type="entry name" value="HATPase_c"/>
    <property type="match status" value="1"/>
</dbReference>
<feature type="modified residue" description="4-aspartylphosphate" evidence="13">
    <location>
        <position position="903"/>
    </location>
</feature>
<evidence type="ECO:0000256" key="10">
    <source>
        <dbReference type="ARBA" id="ARBA00023012"/>
    </source>
</evidence>
<gene>
    <name evidence="18" type="ORF">H8K33_18025</name>
</gene>
<evidence type="ECO:0000256" key="7">
    <source>
        <dbReference type="ARBA" id="ARBA00022741"/>
    </source>
</evidence>
<name>A0ABR6XWP3_9BURK</name>
<feature type="transmembrane region" description="Helical" evidence="14">
    <location>
        <begin position="295"/>
        <end position="317"/>
    </location>
</feature>
<dbReference type="PROSITE" id="PS50109">
    <property type="entry name" value="HIS_KIN"/>
    <property type="match status" value="1"/>
</dbReference>
<feature type="transmembrane region" description="Helical" evidence="14">
    <location>
        <begin position="224"/>
        <end position="245"/>
    </location>
</feature>
<keyword evidence="6 14" id="KW-0812">Transmembrane</keyword>
<keyword evidence="9 14" id="KW-1133">Transmembrane helix</keyword>
<evidence type="ECO:0000313" key="18">
    <source>
        <dbReference type="EMBL" id="MBC3833409.1"/>
    </source>
</evidence>
<evidence type="ECO:0000256" key="4">
    <source>
        <dbReference type="ARBA" id="ARBA00022475"/>
    </source>
</evidence>
<dbReference type="PROSITE" id="PS50110">
    <property type="entry name" value="RESPONSE_REGULATORY"/>
    <property type="match status" value="1"/>
</dbReference>
<dbReference type="InterPro" id="IPR001789">
    <property type="entry name" value="Sig_transdc_resp-reg_receiver"/>
</dbReference>
<evidence type="ECO:0000256" key="11">
    <source>
        <dbReference type="ARBA" id="ARBA00023136"/>
    </source>
</evidence>
<dbReference type="SUPFAM" id="SSF55874">
    <property type="entry name" value="ATPase domain of HSP90 chaperone/DNA topoisomerase II/histidine kinase"/>
    <property type="match status" value="1"/>
</dbReference>
<evidence type="ECO:0000256" key="14">
    <source>
        <dbReference type="SAM" id="Phobius"/>
    </source>
</evidence>
<dbReference type="CDD" id="cd00082">
    <property type="entry name" value="HisKA"/>
    <property type="match status" value="1"/>
</dbReference>
<evidence type="ECO:0000256" key="13">
    <source>
        <dbReference type="PROSITE-ProRule" id="PRU00169"/>
    </source>
</evidence>
<keyword evidence="4" id="KW-1003">Cell membrane</keyword>
<dbReference type="InterPro" id="IPR008207">
    <property type="entry name" value="Sig_transdc_His_kin_Hpt_dom"/>
</dbReference>
<dbReference type="InterPro" id="IPR036641">
    <property type="entry name" value="HPT_dom_sf"/>
</dbReference>
<dbReference type="Pfam" id="PF01627">
    <property type="entry name" value="Hpt"/>
    <property type="match status" value="1"/>
</dbReference>
<dbReference type="CDD" id="cd00088">
    <property type="entry name" value="HPT"/>
    <property type="match status" value="1"/>
</dbReference>
<feature type="transmembrane region" description="Helical" evidence="14">
    <location>
        <begin position="265"/>
        <end position="283"/>
    </location>
</feature>
<dbReference type="SMART" id="SM00448">
    <property type="entry name" value="REC"/>
    <property type="match status" value="1"/>
</dbReference>
<dbReference type="Gene3D" id="3.40.50.2300">
    <property type="match status" value="1"/>
</dbReference>
<dbReference type="RefSeq" id="WP_186892460.1">
    <property type="nucleotide sequence ID" value="NZ_JACOFU010000010.1"/>
</dbReference>
<dbReference type="SUPFAM" id="SSF47226">
    <property type="entry name" value="Histidine-containing phosphotransfer domain, HPT domain"/>
    <property type="match status" value="1"/>
</dbReference>
<proteinExistence type="predicted"/>
<evidence type="ECO:0000313" key="19">
    <source>
        <dbReference type="Proteomes" id="UP000643610"/>
    </source>
</evidence>
<feature type="transmembrane region" description="Helical" evidence="14">
    <location>
        <begin position="192"/>
        <end position="212"/>
    </location>
</feature>
<dbReference type="InterPro" id="IPR003594">
    <property type="entry name" value="HATPase_dom"/>
</dbReference>
<feature type="transmembrane region" description="Helical" evidence="14">
    <location>
        <begin position="163"/>
        <end position="180"/>
    </location>
</feature>
<dbReference type="Proteomes" id="UP000643610">
    <property type="component" value="Unassembled WGS sequence"/>
</dbReference>
<dbReference type="PRINTS" id="PR00344">
    <property type="entry name" value="BCTRLSENSOR"/>
</dbReference>
<dbReference type="SUPFAM" id="SSF47384">
    <property type="entry name" value="Homodimeric domain of signal transducing histidine kinase"/>
    <property type="match status" value="1"/>
</dbReference>
<evidence type="ECO:0000259" key="15">
    <source>
        <dbReference type="PROSITE" id="PS50109"/>
    </source>
</evidence>
<organism evidence="18 19">
    <name type="scientific">Undibacterium amnicola</name>
    <dbReference type="NCBI Taxonomy" id="1834038"/>
    <lineage>
        <taxon>Bacteria</taxon>
        <taxon>Pseudomonadati</taxon>
        <taxon>Pseudomonadota</taxon>
        <taxon>Betaproteobacteria</taxon>
        <taxon>Burkholderiales</taxon>
        <taxon>Oxalobacteraceae</taxon>
        <taxon>Undibacterium</taxon>
    </lineage>
</organism>
<keyword evidence="7" id="KW-0547">Nucleotide-binding</keyword>
<evidence type="ECO:0000256" key="8">
    <source>
        <dbReference type="ARBA" id="ARBA00022840"/>
    </source>
</evidence>
<comment type="subcellular location">
    <subcellularLocation>
        <location evidence="2">Cell membrane</location>
        <topology evidence="2">Multi-pass membrane protein</topology>
    </subcellularLocation>
</comment>
<keyword evidence="11 14" id="KW-0472">Membrane</keyword>
<evidence type="ECO:0000259" key="16">
    <source>
        <dbReference type="PROSITE" id="PS50110"/>
    </source>
</evidence>
<feature type="modified residue" description="Phosphohistidine" evidence="12">
    <location>
        <position position="1070"/>
    </location>
</feature>
<dbReference type="EC" id="2.7.13.3" evidence="3"/>
<dbReference type="Gene3D" id="3.30.565.10">
    <property type="entry name" value="Histidine kinase-like ATPase, C-terminal domain"/>
    <property type="match status" value="1"/>
</dbReference>
<feature type="transmembrane region" description="Helical" evidence="14">
    <location>
        <begin position="329"/>
        <end position="348"/>
    </location>
</feature>
<dbReference type="PANTHER" id="PTHR45339">
    <property type="entry name" value="HYBRID SIGNAL TRANSDUCTION HISTIDINE KINASE J"/>
    <property type="match status" value="1"/>
</dbReference>
<keyword evidence="8" id="KW-0067">ATP-binding</keyword>
<dbReference type="SMART" id="SM00387">
    <property type="entry name" value="HATPase_c"/>
    <property type="match status" value="1"/>
</dbReference>
<dbReference type="InterPro" id="IPR003661">
    <property type="entry name" value="HisK_dim/P_dom"/>
</dbReference>
<dbReference type="PANTHER" id="PTHR45339:SF1">
    <property type="entry name" value="HYBRID SIGNAL TRANSDUCTION HISTIDINE KINASE J"/>
    <property type="match status" value="1"/>
</dbReference>
<evidence type="ECO:0000256" key="12">
    <source>
        <dbReference type="PROSITE-ProRule" id="PRU00110"/>
    </source>
</evidence>
<evidence type="ECO:0000256" key="9">
    <source>
        <dbReference type="ARBA" id="ARBA00022989"/>
    </source>
</evidence>
<feature type="transmembrane region" description="Helical" evidence="14">
    <location>
        <begin position="360"/>
        <end position="385"/>
    </location>
</feature>
<protein>
    <recommendedName>
        <fullName evidence="3">histidine kinase</fullName>
        <ecNumber evidence="3">2.7.13.3</ecNumber>
    </recommendedName>
</protein>
<comment type="caution">
    <text evidence="18">The sequence shown here is derived from an EMBL/GenBank/DDBJ whole genome shotgun (WGS) entry which is preliminary data.</text>
</comment>
<comment type="catalytic activity">
    <reaction evidence="1">
        <text>ATP + protein L-histidine = ADP + protein N-phospho-L-histidine.</text>
        <dbReference type="EC" id="2.7.13.3"/>
    </reaction>
</comment>
<keyword evidence="5 13" id="KW-0597">Phosphoprotein</keyword>
<dbReference type="EMBL" id="JACOFU010000010">
    <property type="protein sequence ID" value="MBC3833409.1"/>
    <property type="molecule type" value="Genomic_DNA"/>
</dbReference>
<evidence type="ECO:0000256" key="6">
    <source>
        <dbReference type="ARBA" id="ARBA00022692"/>
    </source>
</evidence>
<dbReference type="Gene3D" id="1.20.120.160">
    <property type="entry name" value="HPT domain"/>
    <property type="match status" value="1"/>
</dbReference>
<reference evidence="18 19" key="1">
    <citation type="submission" date="2020-08" db="EMBL/GenBank/DDBJ databases">
        <title>Novel species isolated from subtropical streams in China.</title>
        <authorList>
            <person name="Lu H."/>
        </authorList>
    </citation>
    <scope>NUCLEOTIDE SEQUENCE [LARGE SCALE GENOMIC DNA]</scope>
    <source>
        <strain evidence="18 19">KCTC 52442</strain>
    </source>
</reference>
<keyword evidence="10" id="KW-0902">Two-component regulatory system</keyword>
<evidence type="ECO:0000259" key="17">
    <source>
        <dbReference type="PROSITE" id="PS50894"/>
    </source>
</evidence>
<feature type="domain" description="Response regulatory" evidence="16">
    <location>
        <begin position="851"/>
        <end position="970"/>
    </location>
</feature>
<evidence type="ECO:0000256" key="1">
    <source>
        <dbReference type="ARBA" id="ARBA00000085"/>
    </source>
</evidence>
<dbReference type="Gene3D" id="1.10.287.130">
    <property type="match status" value="1"/>
</dbReference>
<dbReference type="SUPFAM" id="SSF52172">
    <property type="entry name" value="CheY-like"/>
    <property type="match status" value="1"/>
</dbReference>
<dbReference type="InterPro" id="IPR011006">
    <property type="entry name" value="CheY-like_superfamily"/>
</dbReference>
<dbReference type="SMART" id="SM00388">
    <property type="entry name" value="HisKA"/>
    <property type="match status" value="1"/>
</dbReference>
<dbReference type="CDD" id="cd16922">
    <property type="entry name" value="HATPase_EvgS-ArcB-TorS-like"/>
    <property type="match status" value="1"/>
</dbReference>
<dbReference type="InterPro" id="IPR005467">
    <property type="entry name" value="His_kinase_dom"/>
</dbReference>
<evidence type="ECO:0000256" key="5">
    <source>
        <dbReference type="ARBA" id="ARBA00022553"/>
    </source>
</evidence>
<feature type="transmembrane region" description="Helical" evidence="14">
    <location>
        <begin position="129"/>
        <end position="151"/>
    </location>
</feature>
<feature type="domain" description="Histidine kinase" evidence="15">
    <location>
        <begin position="602"/>
        <end position="827"/>
    </location>
</feature>
<dbReference type="PROSITE" id="PS50894">
    <property type="entry name" value="HPT"/>
    <property type="match status" value="1"/>
</dbReference>
<sequence length="1212" mass="135952">MTKALLTNLQFKILMLTLVLVFGVLDFWASSYWQRSAAPNIAAELGVTFSAPDRQYRLPIEHLKPDSPLYKAGARVGDHLVFDHIGDESRLLAMDDQISLRWYRANEPTDRGQHLLVQPIPKNLRHAEIWLAITLTQFATTFIALFIISMLVWQHTNSVPMRVLAIAMLAIIPDTFIPYLPGGALQDFLTLYVFPIELFVGYVFFTYFCLIFPESRPHWRLRSVRLLFYAYVVCFASYIFCHIFLKLGMLPWELREWLNLRLWRRALAITSVIFSLGALVISWRVSSGITRQRLAWIGFCMGNIYAIYLFHNLFRIVDEELALAYVESFNSSIIFLAYGGLGYALLRNRLFDFSFALNRFSVYGLLTLGLLACLALMQLLIAPYLVLDMRWKTLLFDVICGSVLLALYKPWREFAERLVRTWLYPKWRAQQEALQIAVANAADMQGQDQLVEHYIGAFNAYTGGAQSAIYTYHEGFCRKIGGDFLAAPDKVYALGGDLARILRSRLPLSLFDVAGENSLVVPFTHRGNLTGMLLVGGKPDFNQYRPDEVRTITETAALLDQDLQAEAQRSHQRMLAEKMAAELHAREAAELANQAKSSFLATMSHEIRTPMNAIIGLAYLSLRTELSARQRDYLNKIHDAGNALLGIINSILDFSKIEAGKMEVDFNPFSLDDVIGHVTTVTAQKAHEKGLLLRFDVADNVPRFLVGDALRLGQVLVNLVNNAIKFTERGEVCLSVTLRHTDGRELGRNLELDFAVKDTGIGMTEDQVRRLFSAFTQADSSTSRKFGGTGLGLSISHQLVELLGGKITAQSEFGVGSCFQFSLPFEVCSATTLSQLGTSISSVQHQYTATLILLVEDNEINQQIAVELLATVGIQVEVAASGHDALYRLEQTDAQRFDLILMDLEMPGMDGHQATQLIRQQPAFNAVPIIAMTAHAMADVRQRCMDEGMQDFLAKPVQPGALFSTLARWLEHKISPVVHPDRSYSSDALEIASVQQAPTAYLSYADLAERFDFHRLTQIDSHLGLSLMMGKRDLYLKVLTRFCEGQANTGQQLQQALAAEDFTQAHLVVHTLKGLAGSIGAQQVQADAVQLEIALQLAQQEHDVGNRCHLLGEKLDSSLRQLLTELKLQLPTGFQPSVMANTVMQLDDQDARSKLDQLSLLLSDFSGDCPQYFEEHRALLLQILDEVSLAKIEQYIEQYAYDDALFVIREAN</sequence>
<dbReference type="InterPro" id="IPR036097">
    <property type="entry name" value="HisK_dim/P_sf"/>
</dbReference>